<dbReference type="RefSeq" id="XP_006694943.1">
    <property type="nucleotide sequence ID" value="XM_006694880.1"/>
</dbReference>
<dbReference type="OrthoDB" id="74764at2759"/>
<organism evidence="4">
    <name type="scientific">Chaetomium thermophilum (strain DSM 1495 / CBS 144.50 / IMI 039719)</name>
    <name type="common">Thermochaetoides thermophila</name>
    <dbReference type="NCBI Taxonomy" id="759272"/>
    <lineage>
        <taxon>Eukaryota</taxon>
        <taxon>Fungi</taxon>
        <taxon>Dikarya</taxon>
        <taxon>Ascomycota</taxon>
        <taxon>Pezizomycotina</taxon>
        <taxon>Sordariomycetes</taxon>
        <taxon>Sordariomycetidae</taxon>
        <taxon>Sordariales</taxon>
        <taxon>Chaetomiaceae</taxon>
        <taxon>Thermochaetoides</taxon>
    </lineage>
</organism>
<feature type="domain" description="DUF1996" evidence="2">
    <location>
        <begin position="41"/>
        <end position="277"/>
    </location>
</feature>
<feature type="chain" id="PRO_5003408923" description="DUF1996 domain-containing protein" evidence="1">
    <location>
        <begin position="17"/>
        <end position="336"/>
    </location>
</feature>
<sequence>MLLPLLLTVIPLPTAAQRGFPGGTATMLRFGCSQLVIDRIDPLVNPGVAPSPHMHQVVGGNAFNVSMPYTDIAEIATCTTCSFADDLSNYWTANLYFRARNGTYKRVKQVPNSKGGVTAFKPGFRMLTGDAARREKADMKSQTCFRCFDGPGFDGDFLAPCADPARDTEELPQKPCYGVRSNILYPTCWDGQNLDSPDHKSHVAYPVAGPQLFTGNQVGEECPPTHPVKIPQLMLEIIWNTTEFMNKDDWPEDGKPFVLSTGDTTGYGQHGDYVFGWKGDSLQRALDSSCLGARCADLKVQSVEEAGRCKVPVRVEEDFEGWMAKLPGNPMMEWGK</sequence>
<dbReference type="STRING" id="759272.G0S9E7"/>
<dbReference type="Proteomes" id="UP000008066">
    <property type="component" value="Unassembled WGS sequence"/>
</dbReference>
<dbReference type="eggNOG" id="ENOG502RXTA">
    <property type="taxonomic scope" value="Eukaryota"/>
</dbReference>
<reference evidence="3 4" key="1">
    <citation type="journal article" date="2011" name="Cell">
        <title>Insight into structure and assembly of the nuclear pore complex by utilizing the genome of a eukaryotic thermophile.</title>
        <authorList>
            <person name="Amlacher S."/>
            <person name="Sarges P."/>
            <person name="Flemming D."/>
            <person name="van Noort V."/>
            <person name="Kunze R."/>
            <person name="Devos D.P."/>
            <person name="Arumugam M."/>
            <person name="Bork P."/>
            <person name="Hurt E."/>
        </authorList>
    </citation>
    <scope>NUCLEOTIDE SEQUENCE [LARGE SCALE GENOMIC DNA]</scope>
    <source>
        <strain evidence="4">DSM 1495 / CBS 144.50 / IMI 039719</strain>
    </source>
</reference>
<evidence type="ECO:0000259" key="2">
    <source>
        <dbReference type="Pfam" id="PF09362"/>
    </source>
</evidence>
<feature type="signal peptide" evidence="1">
    <location>
        <begin position="1"/>
        <end position="16"/>
    </location>
</feature>
<dbReference type="AlphaFoldDB" id="G0S9E7"/>
<dbReference type="OMA" id="SCTTCGY"/>
<keyword evidence="1" id="KW-0732">Signal</keyword>
<protein>
    <recommendedName>
        <fullName evidence="2">DUF1996 domain-containing protein</fullName>
    </recommendedName>
</protein>
<dbReference type="PANTHER" id="PTHR43662:SF6">
    <property type="entry name" value="DUF1996 DOMAIN-CONTAINING PROTEIN"/>
    <property type="match status" value="1"/>
</dbReference>
<dbReference type="EMBL" id="GL988043">
    <property type="protein sequence ID" value="EGS20058.1"/>
    <property type="molecule type" value="Genomic_DNA"/>
</dbReference>
<accession>G0S9E7</accession>
<dbReference type="KEGG" id="cthr:CTHT_0045590"/>
<evidence type="ECO:0000256" key="1">
    <source>
        <dbReference type="SAM" id="SignalP"/>
    </source>
</evidence>
<gene>
    <name evidence="3" type="ORF">CTHT_0045590</name>
</gene>
<keyword evidence="4" id="KW-1185">Reference proteome</keyword>
<proteinExistence type="predicted"/>
<evidence type="ECO:0000313" key="4">
    <source>
        <dbReference type="Proteomes" id="UP000008066"/>
    </source>
</evidence>
<dbReference type="GeneID" id="18258597"/>
<evidence type="ECO:0000313" key="3">
    <source>
        <dbReference type="EMBL" id="EGS20058.1"/>
    </source>
</evidence>
<dbReference type="PANTHER" id="PTHR43662">
    <property type="match status" value="1"/>
</dbReference>
<dbReference type="Pfam" id="PF09362">
    <property type="entry name" value="DUF1996"/>
    <property type="match status" value="1"/>
</dbReference>
<name>G0S9E7_CHATD</name>
<dbReference type="InterPro" id="IPR018535">
    <property type="entry name" value="DUF1996"/>
</dbReference>
<dbReference type="HOGENOM" id="CLU_014722_0_0_1"/>